<feature type="domain" description="Bacterial Ig-like" evidence="3">
    <location>
        <begin position="3923"/>
        <end position="4013"/>
    </location>
</feature>
<feature type="domain" description="Bacterial Ig-like" evidence="3">
    <location>
        <begin position="4330"/>
        <end position="4410"/>
    </location>
</feature>
<dbReference type="NCBIfam" id="TIGR03661">
    <property type="entry name" value="T1SS_VCA0849"/>
    <property type="match status" value="1"/>
</dbReference>
<feature type="domain" description="Bacterial Ig-like" evidence="3">
    <location>
        <begin position="3308"/>
        <end position="3388"/>
    </location>
</feature>
<feature type="domain" description="Bacterial Ig-like" evidence="3">
    <location>
        <begin position="2489"/>
        <end position="2573"/>
    </location>
</feature>
<evidence type="ECO:0000313" key="6">
    <source>
        <dbReference type="Proteomes" id="UP001149314"/>
    </source>
</evidence>
<dbReference type="NCBIfam" id="NF033677">
    <property type="entry name" value="biofilm_BapA_N"/>
    <property type="match status" value="1"/>
</dbReference>
<dbReference type="EMBL" id="JAOURS010000021">
    <property type="protein sequence ID" value="MDC6640080.1"/>
    <property type="molecule type" value="Genomic_DNA"/>
</dbReference>
<evidence type="ECO:0000259" key="2">
    <source>
        <dbReference type="Pfam" id="PF17936"/>
    </source>
</evidence>
<feature type="domain" description="Bacterial Ig-like" evidence="3">
    <location>
        <begin position="1992"/>
        <end position="2074"/>
    </location>
</feature>
<feature type="domain" description="Bacterial Ig-like" evidence="3">
    <location>
        <begin position="769"/>
        <end position="850"/>
    </location>
</feature>
<comment type="caution">
    <text evidence="5">The sequence shown here is derived from an EMBL/GenBank/DDBJ whole genome shotgun (WGS) entry which is preliminary data.</text>
</comment>
<dbReference type="InterPro" id="IPR010221">
    <property type="entry name" value="VCBS_dom"/>
</dbReference>
<dbReference type="InterPro" id="IPR048051">
    <property type="entry name" value="BapA-like_prefix-like"/>
</dbReference>
<dbReference type="NCBIfam" id="NF033510">
    <property type="entry name" value="Ca_tandemer"/>
    <property type="match status" value="41"/>
</dbReference>
<feature type="domain" description="Bacterial Ig" evidence="2">
    <location>
        <begin position="3200"/>
        <end position="3281"/>
    </location>
</feature>
<sequence>MSKITVISKLTHVERVTDGSQVTLNDSSIVKIDAERADILGYERSGNDLIVKLNDGEVITLKNFFVAGDQGISQLVLEESNGALWWIADPMAAEGYQSIASIDALLAGTTTASAGEAAIWPWALGGVAVAGGIALAAGGGGGGGGGGSDDDNGNGGGNGGDGDGDGGNGGNPTQPGTDPNDTTPPGAASNLRFSADGTQLSGSAEANSTITVTDANGNVVGRGQTNGNGEFTVDLGTPYTNGETLTVTPTDGAGNTGPGTPVTAVDTTPPQAPILDSVTDDVGSVTGTLASGQTTDDARPTFSGSGEPGSTITIYDNDVAIGTAQVNSDGSWSFTPDTALGEGAHQITTRATDGAGNTGPASPAFSFNVDTVAPNAPSSVTITDTTGTVQGVLTAGQTTDANRPALTGTGEVGSTITIYDNGQPVGQTTVGEDGKWSFTPTTPLADGAHSITLTETDLTGNTSAPSAPFDFTIDRTPPDQPTISLIPGGTEVIGTAEPGSTITITNGSGTVIGTGQTDANGDYNVVLTEPQTEGNTLNVVASDAAGNQSQPVSTVVGDVTPPDAPTDLAINPEGTVVTGKAEAGSTVTLRDGDDVIGRGVAGPDGSFEILLSTPRLNGQELVATATDPAGNTGPEGSVTAPDVTPPQAPLITSVVDDVEGLTGVVGNGQVTNDSRPLITGTGEPGATINIYNGEALVGSAEVDENGNWTTELELSGDGGYVLTAQAVDSNDNRSEFSNSWSIILDATPPATPAISQVINDLPETAEAIANNGTTNDNRPTLYGTGEAGSTISIRVDGVEIGTAQVGNGGEWSFTPATALADGLHEITTVAKDAAGNSSPASGAFTLTIDTVAPDVPVITRIEDNTGSVQGDVSNNVPTDETRPVIHGSGPANAQISIYEGTTLLGTTTSNAEGIWSLQLATPLVNGTHVLTASVRDAVGNVSTSDSFNLVVDTLAPATPGVPAITVNPDGSGEEPLTSGGSTRDTTPTLSGTGTEGDIVTIYDGTTKIGETTIPPGGNWTWTPPAGLPNGTYDLSLTVTNKDGAGNESAPSQPVSITIDTDAPDKPDVPVVTDNVSDITGPVDNNGATNDTRPVLSGTGTPDDVISIYDQTADGNVLVGEVVVDLNGNWTWRSETPLAEGSHSFTVIATDAAGNASVVSDTITVTVDSQLPEIPLISSVDGIAAGGSTNDTTPTVTGTGENGTTVILYSNGVEVGRGLVSNGNWSITTAALKDGATTLTVAAVDAAGNVSSAGSDFTFTIDTVPPGNPQLLEISDSTLANGTLYVNSGTPTLSGTGEPLSTVTVSVDGNPLGEVQVNEQGQWTLPLPVGTTLSDNTHTITVVARDAAGNTSESGPVSVVVDTDAPDAPVVSEVVSGGTPLTGTAEAGTTITVTGPGNVVLGTAVTNAQGQFSVALTPPQYSETTLNVVASDPAGNASDPVSFDVLPTPQLPDVPVIDAILDDNGTAGDVNVKGGSSNDATPTLTGTAIAGSLVTIYLDGSTTALGTVTADEVTGAWSFPISDALAEGSHSFSVTATVDDQTSGQSPGATVNIDLTPPAAPTFGSVVDDVGPQTGTVVSGRPTNDDLPTFTGTATPGDVIRLYADNTLIGTATVGNTGAWSITLAQPLDDGTYALTLSATDPAGNESPRSEAFSLVVNTTADAPIITGANDDVGPVTGNVANNGSTDDNTPTLTGTAEAGSSVAIYDGIKLIGTVTASATGAWSFTPTTVLAEGQHVFTAVATDSAGNVSPISGSYTLTVDVTPPATPLITSINDDVAGNTGLLTNGQVTNDVRPELTGTGVAGSTVHILDNGVEIGTALVSASGNWSFTPSTDLASGPHDLRVNATDAAGNVSGASPIFNITIDTTAPSAPVLDTVVDDVGTVTGTLDSGDVTNDARPTFTGSGEVGATIRILVDDQEIGTAVVNASGSWTFTPETALEEGSRSIRFTATDTAGNTGPASDPFILTVDTLAPAAPTLTAISDNVGPIQTPITTSGQVTDDALPGLTGTAEANATVVIYDNGAQVATVQATETGEWSWTPTTALSNGSHTFTTSAIDAADNLSETSPGFTLIVDTLKPTAPVIALAIDDVDPVTGALTSGRTTNDQQPVLTGTSEPNARVQIFNGETLIGEGIANANGSWSIEVNTQLSDDVYSFTAVAIDAAGNISDPSAPFTLTIDTQLPDAPVLVSVTDDVGEPVDLTSGQLTNDARPTLSGTAEAGSTVNIYDGTTLLGSATVGANNAWSFTPTTPLADGEHTLTVTTTDAAGNVSPPNEGFVINVDATAPAAPLITSVVDNVGSVQGPVLNGNPTNDTRPTLNGTAEAGATVRIYDGETLVGETLANDQGQWTLDETLIALEDGEHTFTAIATDAAGNLSAASPVASITVDTLAPGAPDSFTVLNNGSTLTGRGEAGSTITVRDGNTVIGTGVVNDTGSFSITLTTPKQNGELLTVTATDRAGNTGAEGQIAAPDTTPPAIPVIVDVVDNVPGVTGTITDGQTTNDATPLIRGTGPANTTIQLYSGTTLIGTTQTGEGGTWEIQLTAALPDGGHVLTAQSVDTTGNASAASNSWSIVVDATAPDAPAITSVINDLSGTAVVIGNNTATNDTRPTLNGTGEAGATISIQVDGVEVGTTQVGTGGTWSFTPEDPLTEGPHAIIVVATDAAGNTGEASPAFNVTIDTVPPVAPVITLAVDSTGSVTGDVVSDQPTDETLPLIRGTGPANAQISLYEGTTLLGTATTSATGAWSVQLTTPLGNGTHALTATVSDAAGNTAVSNTFNLVVDNVAPATPAIPDITVNPDGTGEIALTGGGSTRDTTPTLSGTGNEGDIVTIYNGTTPIGETTVQPGGTWTWTPPESLPNGTYDLSLTVTNSDGAGNESAPSQPVSITIDTDAPTAPGLPVVTDNVSDITGPVGNNGATNDTRPVLSGTGTPDDVISIYDQTTTGNVLVGEVVVDINGNWTWRSETPLAEGSHSFTLTATDEAGNVSELSGTMTVTVDSLVPDIPVITSVDDNVGPVTGNIAAGSSSNGNIPTVTGTGENGTTVILYSNGIEVGRGLVSNGTWTITTPVLKDGATTLTVAAMDAAGNVSEAGSNFAFTIDTVPPAIPQLLEISDSTLANGTLYANSSTPTLSGTGEPLSTVTVSVDGNPVGEVQVNAQGQWTLPIPVGTPLSDTTHTLTVVARDAAGNTSQSGPVSVVIDTDAPDAPAVTDIVSGGTPLTGTAEAGTTITVTGPNNVVLGTAVTNAQGQFSVALTPPQSDAVTLTLTASDPAGNLSGPATYDVPATPALPDVPTIDAILDDNGTGGNVNVKGGSSNDATPTLTGTAIPGSLVTIYQDGSTTALGTVTADATSGAWTFPVSTLGEGSHSFSVTATVDGQTSGQSPAATVNIDLTPPAAPVFGTLVDDVGTITGSVVSGRPTDDNQPVLNGTATPGDVINVYSGDTLLGSVPVSATGAWSFTLPQALDDGTYTLTLSATDPAGNESLRSDPFSLVVDTVTATPVITGANDDVGPVTGNVASGGFTNDNTPTLSGSAEAGSSVAIYEGSRLLGTVLANASGIWSFTPTTVLAEGEHRFTAIATDTAGNVSPLSGEYILTVDMTPPATPVLVSVNDDVAGNTGPLVSGQLTNDARPELTGTGVAGSTVHILDNGIEIGTALVNASGSWSFIPTSDLAQGAHALRVNATDAAGNVSGTSPTFSLNVDTVAPLAPVLSSVVDDVGTITGAINNGGITNDNRPTFTGTGEAGSTVRILVDGQEIGNAVVNASGSWTFTPDTLIEDGLHSVTLTATDPAGNTGPVSGAFTLTVDTLAPAAPTIVAAADNVGPIQTPLTTSGQVTDDATPTLSGRAAANATVTVYNNGVSLGTVQATAAGDWTFTPENALDNGSHTFTATAVDAAGNLSEVSAGFTVIVDTLKPVAPVIALAQDDVGSVTGALTSGQRTDDTLPVLSGTSEPNARVQIFEGQALLGTATADANGNWTIPLTTPLTNALHNFTAVATDAAGNSSDPSATFSLTVDTQPPAVPVLVSVVDDVGTQVSLTSGQLTNDARPTLNGTAEAGATVNVYDGDRLLGSVVADANNAWSFTPTTPLADGQHTLTVTATDAVGNVSLPTAGFNLNLDATAPGAPVITSVVDDVGSIQGPVLNGNPTNDNRPTLNGTAEAGATVRIYDGTTLVGEVTANAQGQWTLAQTTTTLTDGVHNFTATATDAAGNLSAASPVTSITVDTVAPGAPGGFTVLNSGGQVNGTAEAGSTVTILGTDNVTVLGTGVADATGKFSITLTTPQVNAELLHVFATDRAGNAGLTVDLRMPYSQVPNPPVITSVNDNVGSIIGNLLNGQSTDDTTPTLTGTAQPSSTITLYDNNVLLATVTTNSAGVWTWTPTVPLSNGPHAFTATAGNAAGTSAVTPLSSIVVDTVAPGTPQGTFNADGSVLSGTAEAGSTITLLLSDNSVVTTTANAQGNWSYTFTDKQSEGERITLSATDAAGNTSVTGTVIAPNLPLSASDNVVGLALTTNATVSTAQYSDYGVQLVGGVGNVLSLLGENSAQVTFSVPTGGSADMEINASATGIVLSLLNTLEIIVQRWNGTTWTTEVDTGLPQFANLLTLGASGVTLNLTGLPGGQYRVLSYNSNLLATGSYTSLDVDVTQTTAGTLTGTLVQNGNVITDVDPVSGSDSAPNGTVVTSVTNANGVTVNVAAGAAGTTINGLYGTLTLHTDGSYTYTLTNTSASVLGRTDTFTYNIAGKGATDDARLVITLGENTVRNSVTAVDDTAALTFNTQVQAIDYGPSSQSGFTVVGVNLGNVLNLNLLDDRSETMKYSVQEGTTRTMTIQGSVGGVALASVFDLYIYKFNPATQSYERMRTESGWLRAPLLGGTSAPLTLTLPAGEYIFLMNTVSGITALTGYQINILEDHVYAVTSTTAATTGDVLQSDIVPAGTFVTQVNGVDVNATGTTRIEGQYGTLLIDAQGKYTYTLRAGVGADLISTPDTFVYTVTAPNGDKDTASLNITPTPVALDAVNDVSDTLSVDATHPVAAYRDDTVGNATWNAALLAPTTGRGSGEFVVAANTALHDVVLHFNVASLLTLGGLNVNWTITGAGVSRSGSFNGGLLLGGVATINVAGLDLDAGTYTLSFTGSMGPLGVGAISITPYVTGTTVFLNNELTTAGHTVTGNIFDGSDSGGVLDQLHSVDSRLSITSYTGTVTTLDPYTTATATATVQGHYGVLTIGVDGHYTYTLNSGVSLASMTTKETFTYKLTGDNGTSDTATLTIDMAPKFVSSEHNDTFTGSAYGDTLIYEVLNNTAGNGTAGNGGNDHWTNFSLAQGDKIDISDLLVDWNGQSATLGNYLHVTNSNGNTVISVDRDGAANIYTNTTLVTLDNVQTTYEELVNQQHIITS</sequence>
<feature type="domain" description="Bacterial Ig-like" evidence="3">
    <location>
        <begin position="1571"/>
        <end position="1658"/>
    </location>
</feature>
<feature type="domain" description="Bacterial Ig-like" evidence="3">
    <location>
        <begin position="2897"/>
        <end position="2995"/>
    </location>
</feature>
<feature type="domain" description="Bacterial Ig-like" evidence="3">
    <location>
        <begin position="2201"/>
        <end position="2280"/>
    </location>
</feature>
<dbReference type="InterPro" id="IPR013783">
    <property type="entry name" value="Ig-like_fold"/>
</dbReference>
<feature type="domain" description="Bacterial Ig-like" evidence="3">
    <location>
        <begin position="3105"/>
        <end position="3198"/>
    </location>
</feature>
<feature type="compositionally biased region" description="Polar residues" evidence="1">
    <location>
        <begin position="2810"/>
        <end position="2820"/>
    </location>
</feature>
<evidence type="ECO:0000259" key="4">
    <source>
        <dbReference type="Pfam" id="PF22783"/>
    </source>
</evidence>
<dbReference type="Pfam" id="PF17963">
    <property type="entry name" value="Big_9"/>
    <property type="match status" value="1"/>
</dbReference>
<gene>
    <name evidence="5" type="ORF">OEZ79_17735</name>
</gene>
<accession>A0A9X3YC24</accession>
<feature type="domain" description="Bacterial Ig-like" evidence="3">
    <location>
        <begin position="1474"/>
        <end position="1553"/>
    </location>
</feature>
<dbReference type="InterPro" id="IPR019960">
    <property type="entry name" value="T1SS_VCA0849"/>
</dbReference>
<feature type="region of interest" description="Disordered" evidence="1">
    <location>
        <begin position="140"/>
        <end position="193"/>
    </location>
</feature>
<dbReference type="NCBIfam" id="NF045619">
    <property type="entry name" value="adhes_GNV_Cterm"/>
    <property type="match status" value="1"/>
</dbReference>
<feature type="domain" description="Bacterial Ig-like" evidence="3">
    <location>
        <begin position="3714"/>
        <end position="3804"/>
    </location>
</feature>
<feature type="domain" description="Bacterial Ig-like" evidence="3">
    <location>
        <begin position="864"/>
        <end position="953"/>
    </location>
</feature>
<feature type="domain" description="Bacterial Ig" evidence="2">
    <location>
        <begin position="1364"/>
        <end position="1443"/>
    </location>
</feature>
<feature type="domain" description="Bacterial Ig-like" evidence="3">
    <location>
        <begin position="279"/>
        <end position="371"/>
    </location>
</feature>
<feature type="domain" description="Bacterial Ig-like" evidence="3">
    <location>
        <begin position="980"/>
        <end position="1060"/>
    </location>
</feature>
<feature type="domain" description="Bacterial Ig-like" evidence="3">
    <location>
        <begin position="2597"/>
        <end position="2678"/>
    </location>
</feature>
<feature type="domain" description="Bacterial Ig-like" evidence="3">
    <location>
        <begin position="2809"/>
        <end position="2888"/>
    </location>
</feature>
<proteinExistence type="predicted"/>
<feature type="region of interest" description="Disordered" evidence="1">
    <location>
        <begin position="288"/>
        <end position="310"/>
    </location>
</feature>
<feature type="domain" description="Bacterial Ig" evidence="2">
    <location>
        <begin position="562"/>
        <end position="642"/>
    </location>
</feature>
<dbReference type="Proteomes" id="UP001149314">
    <property type="component" value="Unassembled WGS sequence"/>
</dbReference>
<feature type="compositionally biased region" description="Low complexity" evidence="1">
    <location>
        <begin position="171"/>
        <end position="186"/>
    </location>
</feature>
<feature type="domain" description="Bacterial Ig-like" evidence="3">
    <location>
        <begin position="1880"/>
        <end position="1969"/>
    </location>
</feature>
<feature type="domain" description="Bacterial Ig-like" evidence="3">
    <location>
        <begin position="1772"/>
        <end position="1865"/>
    </location>
</feature>
<dbReference type="InterPro" id="IPR044016">
    <property type="entry name" value="Big_13"/>
</dbReference>
<feature type="domain" description="Bacterial Ig-like" evidence="3">
    <location>
        <begin position="3829"/>
        <end position="3909"/>
    </location>
</feature>
<protein>
    <submittedName>
        <fullName evidence="5">Ig-like domain-containing protein</fullName>
    </submittedName>
</protein>
<feature type="region of interest" description="Disordered" evidence="1">
    <location>
        <begin position="1077"/>
        <end position="1098"/>
    </location>
</feature>
<feature type="domain" description="Bacterial Ig-like" evidence="3">
    <location>
        <begin position="4140"/>
        <end position="4221"/>
    </location>
</feature>
<feature type="domain" description="Bacterial Ig-like" evidence="3">
    <location>
        <begin position="3609"/>
        <end position="3700"/>
    </location>
</feature>
<feature type="domain" description="Bacterial Ig" evidence="2">
    <location>
        <begin position="4223"/>
        <end position="4303"/>
    </location>
</feature>
<feature type="domain" description="Bacterial Ig-like" evidence="3">
    <location>
        <begin position="2306"/>
        <end position="2386"/>
    </location>
</feature>
<dbReference type="InterPro" id="IPR041498">
    <property type="entry name" value="Big_6"/>
</dbReference>
<feature type="domain" description="Bacterial Ig-like" evidence="3">
    <location>
        <begin position="2692"/>
        <end position="2781"/>
    </location>
</feature>
<feature type="domain" description="Bacterial Ig" evidence="2">
    <location>
        <begin position="4412"/>
        <end position="4491"/>
    </location>
</feature>
<feature type="domain" description="Bacterial Ig-like" evidence="3">
    <location>
        <begin position="3405"/>
        <end position="3493"/>
    </location>
</feature>
<feature type="domain" description="Bacterial Ig-like" evidence="3">
    <location>
        <begin position="1676"/>
        <end position="1760"/>
    </location>
</feature>
<feature type="compositionally biased region" description="Polar residues" evidence="1">
    <location>
        <begin position="978"/>
        <end position="992"/>
    </location>
</feature>
<dbReference type="NCBIfam" id="TIGR01965">
    <property type="entry name" value="VCBS_repeat"/>
    <property type="match status" value="2"/>
</dbReference>
<evidence type="ECO:0000259" key="3">
    <source>
        <dbReference type="Pfam" id="PF19077"/>
    </source>
</evidence>
<feature type="domain" description="Bacterial Ig-like" evidence="3">
    <location>
        <begin position="1068"/>
        <end position="1167"/>
    </location>
</feature>
<feature type="domain" description="Bacterial Ig" evidence="2">
    <location>
        <begin position="185"/>
        <end position="266"/>
    </location>
</feature>
<feature type="domain" description="Bacterial Ig-like" evidence="3">
    <location>
        <begin position="4036"/>
        <end position="4115"/>
    </location>
</feature>
<dbReference type="Pfam" id="PF22783">
    <property type="entry name" value="BapA_N"/>
    <property type="match status" value="1"/>
</dbReference>
<feature type="domain" description="Bacterial Ig-like" evidence="3">
    <location>
        <begin position="3511"/>
        <end position="3595"/>
    </location>
</feature>
<feature type="domain" description="Bacterial Ig" evidence="2">
    <location>
        <begin position="478"/>
        <end position="558"/>
    </location>
</feature>
<feature type="compositionally biased region" description="Gly residues" evidence="1">
    <location>
        <begin position="140"/>
        <end position="170"/>
    </location>
</feature>
<feature type="domain" description="Bacterial Ig-like" evidence="3">
    <location>
        <begin position="385"/>
        <end position="474"/>
    </location>
</feature>
<feature type="domain" description="Bacterial Ig-like" evidence="3">
    <location>
        <begin position="3015"/>
        <end position="3098"/>
    </location>
</feature>
<dbReference type="Gene3D" id="3.30.420.430">
    <property type="match status" value="17"/>
</dbReference>
<feature type="region of interest" description="Disordered" evidence="1">
    <location>
        <begin position="965"/>
        <end position="997"/>
    </location>
</feature>
<evidence type="ECO:0000313" key="5">
    <source>
        <dbReference type="EMBL" id="MDC6640080.1"/>
    </source>
</evidence>
<dbReference type="Pfam" id="PF17936">
    <property type="entry name" value="Big_6"/>
    <property type="match status" value="9"/>
</dbReference>
<name>A0A9X3YC24_9ENTR</name>
<dbReference type="InterPro" id="IPR055014">
    <property type="entry name" value="BapA_Bap-like_C"/>
</dbReference>
<reference evidence="5" key="1">
    <citation type="journal article" date="2023" name="Genes Genomics">
        <title>Genomic insights of Leclercia adecarboxylata strains linked to an outbreak in public hospitals in Mexico.</title>
        <authorList>
            <person name="Barrios-Villa E."/>
            <person name="Pacheco-Flores B."/>
            <person name="Lozano-Zarain P."/>
            <person name="Del Campo-Ortega R."/>
            <person name="de Jesus Ascencio-Montiel I."/>
            <person name="Gonzalez-Leon M."/>
            <person name="Camorlinga-Ponce M."/>
            <person name="Gaytan Cervantes F.J."/>
            <person name="Gonzalez Torres C."/>
            <person name="Aguilar E."/>
            <person name="Gonzalez Ibarra J."/>
            <person name="Torres Lopez F.J."/>
            <person name="Rosas-Vargas H."/>
            <person name="Gonzalez-Bonilla C.R."/>
            <person name="Del Carmen Rocha-Gracia R."/>
        </authorList>
    </citation>
    <scope>NUCLEOTIDE SEQUENCE</scope>
    <source>
        <strain evidence="5">Lac40</strain>
    </source>
</reference>
<feature type="domain" description="Bacterial Ig-like" evidence="3">
    <location>
        <begin position="1186"/>
        <end position="1262"/>
    </location>
</feature>
<dbReference type="RefSeq" id="WP_191152305.1">
    <property type="nucleotide sequence ID" value="NZ_CP060824.1"/>
</dbReference>
<feature type="domain" description="Biofilm-associated protein BapA-like prefix-like" evidence="4">
    <location>
        <begin position="1"/>
        <end position="122"/>
    </location>
</feature>
<feature type="region of interest" description="Disordered" evidence="1">
    <location>
        <begin position="2804"/>
        <end position="2823"/>
    </location>
</feature>
<feature type="domain" description="Bacterial Ig" evidence="2">
    <location>
        <begin position="2388"/>
        <end position="2469"/>
    </location>
</feature>
<dbReference type="Gene3D" id="2.60.40.10">
    <property type="entry name" value="Immunoglobulins"/>
    <property type="match status" value="22"/>
</dbReference>
<feature type="domain" description="Bacterial Ig" evidence="2">
    <location>
        <begin position="672"/>
        <end position="735"/>
    </location>
</feature>
<feature type="domain" description="Bacterial Ig-like" evidence="3">
    <location>
        <begin position="2092"/>
        <end position="2178"/>
    </location>
</feature>
<feature type="domain" description="Bacterial Ig-like" evidence="3">
    <location>
        <begin position="1269"/>
        <end position="1362"/>
    </location>
</feature>
<evidence type="ECO:0000256" key="1">
    <source>
        <dbReference type="SAM" id="MobiDB-lite"/>
    </source>
</evidence>
<dbReference type="Pfam" id="PF19077">
    <property type="entry name" value="Big_13"/>
    <property type="match status" value="34"/>
</dbReference>
<organism evidence="5 6">
    <name type="scientific">Leclercia adecarboxylata</name>
    <dbReference type="NCBI Taxonomy" id="83655"/>
    <lineage>
        <taxon>Bacteria</taxon>
        <taxon>Pseudomonadati</taxon>
        <taxon>Pseudomonadota</taxon>
        <taxon>Gammaproteobacteria</taxon>
        <taxon>Enterobacterales</taxon>
        <taxon>Enterobacteriaceae</taxon>
        <taxon>Leclercia</taxon>
    </lineage>
</organism>